<protein>
    <submittedName>
        <fullName evidence="2">NAD-dependent dehydratase</fullName>
    </submittedName>
</protein>
<dbReference type="InterPro" id="IPR036291">
    <property type="entry name" value="NAD(P)-bd_dom_sf"/>
</dbReference>
<dbReference type="EMBL" id="NBXA01000006">
    <property type="protein sequence ID" value="RFA15783.1"/>
    <property type="molecule type" value="Genomic_DNA"/>
</dbReference>
<proteinExistence type="predicted"/>
<reference evidence="2 3" key="1">
    <citation type="submission" date="2017-04" db="EMBL/GenBank/DDBJ databases">
        <title>Comparative genome analysis of Subtercola boreus.</title>
        <authorList>
            <person name="Cho Y.-J."/>
            <person name="Cho A."/>
            <person name="Kim O.-S."/>
            <person name="Lee J.-I."/>
        </authorList>
    </citation>
    <scope>NUCLEOTIDE SEQUENCE [LARGE SCALE GENOMIC DNA]</scope>
    <source>
        <strain evidence="2 3">P27444</strain>
    </source>
</reference>
<dbReference type="Gene3D" id="3.40.50.720">
    <property type="entry name" value="NAD(P)-binding Rossmann-like Domain"/>
    <property type="match status" value="1"/>
</dbReference>
<dbReference type="CDD" id="cd05243">
    <property type="entry name" value="SDR_a5"/>
    <property type="match status" value="1"/>
</dbReference>
<dbReference type="Pfam" id="PF13460">
    <property type="entry name" value="NAD_binding_10"/>
    <property type="match status" value="1"/>
</dbReference>
<evidence type="ECO:0000313" key="3">
    <source>
        <dbReference type="Proteomes" id="UP000256709"/>
    </source>
</evidence>
<dbReference type="RefSeq" id="WP_116281871.1">
    <property type="nucleotide sequence ID" value="NZ_NBXA01000006.1"/>
</dbReference>
<dbReference type="InterPro" id="IPR016040">
    <property type="entry name" value="NAD(P)-bd_dom"/>
</dbReference>
<feature type="domain" description="NAD(P)-binding" evidence="1">
    <location>
        <begin position="7"/>
        <end position="189"/>
    </location>
</feature>
<dbReference type="SUPFAM" id="SSF51735">
    <property type="entry name" value="NAD(P)-binding Rossmann-fold domains"/>
    <property type="match status" value="1"/>
</dbReference>
<dbReference type="AlphaFoldDB" id="A0A3E0W2Q4"/>
<name>A0A3E0W2Q4_9MICO</name>
<comment type="caution">
    <text evidence="2">The sequence shown here is derived from an EMBL/GenBank/DDBJ whole genome shotgun (WGS) entry which is preliminary data.</text>
</comment>
<organism evidence="2 3">
    <name type="scientific">Subtercola boreus</name>
    <dbReference type="NCBI Taxonomy" id="120213"/>
    <lineage>
        <taxon>Bacteria</taxon>
        <taxon>Bacillati</taxon>
        <taxon>Actinomycetota</taxon>
        <taxon>Actinomycetes</taxon>
        <taxon>Micrococcales</taxon>
        <taxon>Microbacteriaceae</taxon>
        <taxon>Subtercola</taxon>
    </lineage>
</organism>
<dbReference type="PANTHER" id="PTHR15020:SF50">
    <property type="entry name" value="UPF0659 PROTEIN YMR090W"/>
    <property type="match status" value="1"/>
</dbReference>
<accession>A0A3E0W2Q4</accession>
<gene>
    <name evidence="2" type="ORF">B7R21_03510</name>
</gene>
<dbReference type="OrthoDB" id="4248066at2"/>
<evidence type="ECO:0000313" key="2">
    <source>
        <dbReference type="EMBL" id="RFA15783.1"/>
    </source>
</evidence>
<evidence type="ECO:0000259" key="1">
    <source>
        <dbReference type="Pfam" id="PF13460"/>
    </source>
</evidence>
<dbReference type="PANTHER" id="PTHR15020">
    <property type="entry name" value="FLAVIN REDUCTASE-RELATED"/>
    <property type="match status" value="1"/>
</dbReference>
<sequence length="217" mass="22485">MRIAIAGGHGVIALHLEKLLSDQGHEAVAIIRNPEQASDVLAAGGIPVVIDLEKVDAATLALDLTGVDAVVFAAGAGPNSTAERKNTVDRDGAILLADAAESAGIRRYVLVSSMGADDFDPESDDVFQIYLAAKAAADANLRERDLDWTIIRPGGLTNDPGTGEVMLAESTGRGTIPRHDVAALIAASLIDGIAIRAQFEAISGDTPIPEALAAVRY</sequence>
<dbReference type="Proteomes" id="UP000256709">
    <property type="component" value="Unassembled WGS sequence"/>
</dbReference>